<comment type="caution">
    <text evidence="1">The sequence shown here is derived from an EMBL/GenBank/DDBJ whole genome shotgun (WGS) entry which is preliminary data.</text>
</comment>
<organism evidence="1 2">
    <name type="scientific">Dactylosporangium siamense</name>
    <dbReference type="NCBI Taxonomy" id="685454"/>
    <lineage>
        <taxon>Bacteria</taxon>
        <taxon>Bacillati</taxon>
        <taxon>Actinomycetota</taxon>
        <taxon>Actinomycetes</taxon>
        <taxon>Micromonosporales</taxon>
        <taxon>Micromonosporaceae</taxon>
        <taxon>Dactylosporangium</taxon>
    </lineage>
</organism>
<evidence type="ECO:0000313" key="1">
    <source>
        <dbReference type="EMBL" id="GIG46189.1"/>
    </source>
</evidence>
<dbReference type="EMBL" id="BONQ01000062">
    <property type="protein sequence ID" value="GIG46189.1"/>
    <property type="molecule type" value="Genomic_DNA"/>
</dbReference>
<dbReference type="AlphaFoldDB" id="A0A919PLX5"/>
<accession>A0A919PLX5</accession>
<proteinExistence type="predicted"/>
<gene>
    <name evidence="1" type="ORF">Dsi01nite_042300</name>
</gene>
<protein>
    <submittedName>
        <fullName evidence="1">Uncharacterized protein</fullName>
    </submittedName>
</protein>
<name>A0A919PLX5_9ACTN</name>
<evidence type="ECO:0000313" key="2">
    <source>
        <dbReference type="Proteomes" id="UP000660611"/>
    </source>
</evidence>
<dbReference type="Proteomes" id="UP000660611">
    <property type="component" value="Unassembled WGS sequence"/>
</dbReference>
<keyword evidence="2" id="KW-1185">Reference proteome</keyword>
<reference evidence="1" key="1">
    <citation type="submission" date="2021-01" db="EMBL/GenBank/DDBJ databases">
        <title>Whole genome shotgun sequence of Dactylosporangium siamense NBRC 106093.</title>
        <authorList>
            <person name="Komaki H."/>
            <person name="Tamura T."/>
        </authorList>
    </citation>
    <scope>NUCLEOTIDE SEQUENCE</scope>
    <source>
        <strain evidence="1">NBRC 106093</strain>
    </source>
</reference>
<sequence>MSRARSGERRVLAPSDRAPRTRALAVIDLEPGSRTVAVTGPDAVGAVQGRYAGAVRFGTRSVCGSFRWVATADDAGFAGSHPGSVP</sequence>